<protein>
    <recommendedName>
        <fullName evidence="3">DUF465 domain-containing protein</fullName>
    </recommendedName>
</protein>
<evidence type="ECO:0000313" key="1">
    <source>
        <dbReference type="EMBL" id="AND70112.1"/>
    </source>
</evidence>
<dbReference type="EMBL" id="CP014841">
    <property type="protein sequence ID" value="AND70112.1"/>
    <property type="molecule type" value="Genomic_DNA"/>
</dbReference>
<reference evidence="1 2" key="1">
    <citation type="submission" date="2016-02" db="EMBL/GenBank/DDBJ databases">
        <title>Complete genome sequencing and analysis of ATSB10, Dyella thiooxydans isolated from rhizosphere soil of sunflower (Helianthus annuus L.).</title>
        <authorList>
            <person name="Lee Y."/>
            <person name="Hwangbo K."/>
            <person name="Chung H."/>
            <person name="Yoo J."/>
            <person name="Kim K.Y."/>
            <person name="Sa T.M."/>
            <person name="Um Y."/>
            <person name="Madhaiyan M."/>
        </authorList>
    </citation>
    <scope>NUCLEOTIDE SEQUENCE [LARGE SCALE GENOMIC DNA]</scope>
    <source>
        <strain evidence="1 2">ATSB10</strain>
    </source>
</reference>
<dbReference type="STRING" id="445710.ATSB10_26580"/>
<dbReference type="AlphaFoldDB" id="A0A160N3U2"/>
<evidence type="ECO:0008006" key="3">
    <source>
        <dbReference type="Google" id="ProtNLM"/>
    </source>
</evidence>
<dbReference type="PATRIC" id="fig|445710.3.peg.2650"/>
<organism evidence="1 2">
    <name type="scientific">Dyella thiooxydans</name>
    <dbReference type="NCBI Taxonomy" id="445710"/>
    <lineage>
        <taxon>Bacteria</taxon>
        <taxon>Pseudomonadati</taxon>
        <taxon>Pseudomonadota</taxon>
        <taxon>Gammaproteobacteria</taxon>
        <taxon>Lysobacterales</taxon>
        <taxon>Rhodanobacteraceae</taxon>
        <taxon>Dyella</taxon>
    </lineage>
</organism>
<dbReference type="Proteomes" id="UP000077255">
    <property type="component" value="Chromosome"/>
</dbReference>
<keyword evidence="2" id="KW-1185">Reference proteome</keyword>
<dbReference type="InterPro" id="IPR038444">
    <property type="entry name" value="DUF465_sf"/>
</dbReference>
<dbReference type="OrthoDB" id="5787087at2"/>
<dbReference type="KEGG" id="dtx:ATSB10_26580"/>
<dbReference type="RefSeq" id="WP_017463348.1">
    <property type="nucleotide sequence ID" value="NZ_CP014841.1"/>
</dbReference>
<dbReference type="Gene3D" id="6.10.280.50">
    <property type="match status" value="1"/>
</dbReference>
<evidence type="ECO:0000313" key="2">
    <source>
        <dbReference type="Proteomes" id="UP000077255"/>
    </source>
</evidence>
<sequence length="68" mass="7911">MTEPDQPSIAQTLFELRREHRELDALVTHLQATGFRDELQVTRMKKRKLLLKDAIARLESKLIPDLDA</sequence>
<proteinExistence type="predicted"/>
<name>A0A160N3U2_9GAMM</name>
<dbReference type="InterPro" id="IPR007420">
    <property type="entry name" value="DUF465"/>
</dbReference>
<accession>A0A160N3U2</accession>
<dbReference type="Pfam" id="PF04325">
    <property type="entry name" value="DUF465"/>
    <property type="match status" value="1"/>
</dbReference>
<gene>
    <name evidence="1" type="ORF">ATSB10_26580</name>
</gene>